<evidence type="ECO:0000313" key="5">
    <source>
        <dbReference type="EMBL" id="GAL29414.1"/>
    </source>
</evidence>
<evidence type="ECO:0000256" key="2">
    <source>
        <dbReference type="ARBA" id="ARBA00023315"/>
    </source>
</evidence>
<dbReference type="PROSITE" id="PS51186">
    <property type="entry name" value="GNAT"/>
    <property type="match status" value="1"/>
</dbReference>
<feature type="domain" description="N-acetyltransferase" evidence="4">
    <location>
        <begin position="1"/>
        <end position="166"/>
    </location>
</feature>
<dbReference type="EMBL" id="BBMS01000063">
    <property type="protein sequence ID" value="GAL29414.1"/>
    <property type="molecule type" value="Genomic_DNA"/>
</dbReference>
<dbReference type="Pfam" id="PF13302">
    <property type="entry name" value="Acetyltransf_3"/>
    <property type="match status" value="1"/>
</dbReference>
<evidence type="ECO:0000259" key="4">
    <source>
        <dbReference type="PROSITE" id="PS51186"/>
    </source>
</evidence>
<proteinExistence type="inferred from homology"/>
<name>A0ABQ0JKY6_9VIBR</name>
<keyword evidence="1" id="KW-0808">Transferase</keyword>
<dbReference type="SUPFAM" id="SSF55729">
    <property type="entry name" value="Acyl-CoA N-acyltransferases (Nat)"/>
    <property type="match status" value="1"/>
</dbReference>
<dbReference type="InterPro" id="IPR051531">
    <property type="entry name" value="N-acetyltransferase"/>
</dbReference>
<dbReference type="InterPro" id="IPR016181">
    <property type="entry name" value="Acyl_CoA_acyltransferase"/>
</dbReference>
<keyword evidence="6" id="KW-1185">Reference proteome</keyword>
<organism evidence="5 6">
    <name type="scientific">Vibrio variabilis</name>
    <dbReference type="NCBI Taxonomy" id="990271"/>
    <lineage>
        <taxon>Bacteria</taxon>
        <taxon>Pseudomonadati</taxon>
        <taxon>Pseudomonadota</taxon>
        <taxon>Gammaproteobacteria</taxon>
        <taxon>Vibrionales</taxon>
        <taxon>Vibrionaceae</taxon>
        <taxon>Vibrio</taxon>
    </lineage>
</organism>
<dbReference type="InterPro" id="IPR000182">
    <property type="entry name" value="GNAT_dom"/>
</dbReference>
<evidence type="ECO:0000256" key="3">
    <source>
        <dbReference type="ARBA" id="ARBA00038502"/>
    </source>
</evidence>
<dbReference type="Gene3D" id="3.40.630.30">
    <property type="match status" value="1"/>
</dbReference>
<accession>A0ABQ0JKY6</accession>
<evidence type="ECO:0000256" key="1">
    <source>
        <dbReference type="ARBA" id="ARBA00022679"/>
    </source>
</evidence>
<dbReference type="Proteomes" id="UP000029223">
    <property type="component" value="Unassembled WGS sequence"/>
</dbReference>
<keyword evidence="2" id="KW-0012">Acyltransferase</keyword>
<protein>
    <submittedName>
        <fullName evidence="5">GNAT family acetyltransferase BA2701</fullName>
    </submittedName>
</protein>
<sequence>MKLECLAPCHFDMLFEFERGNKAWFEQYVPARPASYSQYASFVTAQHALLEEQCCETSLFLVLIDENRIAARVNFTNIEEAECELGYRVGQAYRNGGIATQAVHDSLLLAQQKLDLCLVYAKAATDNPASIRVLEKSGFSRTKQRPELMRLNEDVIKLAHFELSLK</sequence>
<gene>
    <name evidence="5" type="ORF">JCM19239_7141</name>
</gene>
<comment type="caution">
    <text evidence="5">The sequence shown here is derived from an EMBL/GenBank/DDBJ whole genome shotgun (WGS) entry which is preliminary data.</text>
</comment>
<dbReference type="PANTHER" id="PTHR43792">
    <property type="entry name" value="GNAT FAMILY, PUTATIVE (AFU_ORTHOLOGUE AFUA_3G00765)-RELATED-RELATED"/>
    <property type="match status" value="1"/>
</dbReference>
<dbReference type="PANTHER" id="PTHR43792:SF8">
    <property type="entry name" value="[RIBOSOMAL PROTEIN US5]-ALANINE N-ACETYLTRANSFERASE"/>
    <property type="match status" value="1"/>
</dbReference>
<reference evidence="6" key="1">
    <citation type="submission" date="2014-09" db="EMBL/GenBank/DDBJ databases">
        <title>Vibrio variabilis JCM 19239. (C206) whole genome shotgun sequence.</title>
        <authorList>
            <person name="Sawabe T."/>
            <person name="Meirelles P."/>
            <person name="Nakanishi M."/>
            <person name="Sayaka M."/>
            <person name="Hattori M."/>
            <person name="Ohkuma M."/>
        </authorList>
    </citation>
    <scope>NUCLEOTIDE SEQUENCE [LARGE SCALE GENOMIC DNA]</scope>
    <source>
        <strain evidence="6">JCM 19239</strain>
    </source>
</reference>
<comment type="similarity">
    <text evidence="3">Belongs to the acetyltransferase family. RimJ subfamily.</text>
</comment>
<evidence type="ECO:0000313" key="6">
    <source>
        <dbReference type="Proteomes" id="UP000029223"/>
    </source>
</evidence>